<evidence type="ECO:0008006" key="2">
    <source>
        <dbReference type="Google" id="ProtNLM"/>
    </source>
</evidence>
<reference evidence="1" key="1">
    <citation type="submission" date="2018-04" db="EMBL/GenBank/DDBJ databases">
        <title>Transcriptome assembly of Sipha flava.</title>
        <authorList>
            <person name="Scully E.D."/>
            <person name="Geib S.M."/>
            <person name="Palmer N.A."/>
            <person name="Koch K."/>
            <person name="Bradshaw J."/>
            <person name="Heng-Moss T."/>
            <person name="Sarath G."/>
        </authorList>
    </citation>
    <scope>NUCLEOTIDE SEQUENCE</scope>
</reference>
<sequence length="110" mass="13003">MSLLMYHQMVLIKKTYILLNKIDKLQSQIFEKEKQHWRAVLKRIISAISFLAKHSDVFRGSSDVIYTKNNGKCLGRIEMLAKFDPIIIDYVNRIKNNETYVHFFGPQIQE</sequence>
<name>A0A2S2PWS0_9HEMI</name>
<organism evidence="1">
    <name type="scientific">Sipha flava</name>
    <name type="common">yellow sugarcane aphid</name>
    <dbReference type="NCBI Taxonomy" id="143950"/>
    <lineage>
        <taxon>Eukaryota</taxon>
        <taxon>Metazoa</taxon>
        <taxon>Ecdysozoa</taxon>
        <taxon>Arthropoda</taxon>
        <taxon>Hexapoda</taxon>
        <taxon>Insecta</taxon>
        <taxon>Pterygota</taxon>
        <taxon>Neoptera</taxon>
        <taxon>Paraneoptera</taxon>
        <taxon>Hemiptera</taxon>
        <taxon>Sternorrhyncha</taxon>
        <taxon>Aphidomorpha</taxon>
        <taxon>Aphidoidea</taxon>
        <taxon>Aphididae</taxon>
        <taxon>Sipha</taxon>
    </lineage>
</organism>
<proteinExistence type="predicted"/>
<dbReference type="AlphaFoldDB" id="A0A2S2PWS0"/>
<accession>A0A2S2PWS0</accession>
<gene>
    <name evidence="1" type="ORF">g.185488</name>
</gene>
<evidence type="ECO:0000313" key="1">
    <source>
        <dbReference type="EMBL" id="MBY69995.1"/>
    </source>
</evidence>
<dbReference type="EMBL" id="GGMS01000792">
    <property type="protein sequence ID" value="MBY69995.1"/>
    <property type="molecule type" value="Transcribed_RNA"/>
</dbReference>
<protein>
    <recommendedName>
        <fullName evidence="2">DUF4371 domain-containing protein</fullName>
    </recommendedName>
</protein>